<evidence type="ECO:0000259" key="2">
    <source>
        <dbReference type="Pfam" id="PF16571"/>
    </source>
</evidence>
<evidence type="ECO:0000259" key="1">
    <source>
        <dbReference type="Pfam" id="PF07299"/>
    </source>
</evidence>
<dbReference type="AlphaFoldDB" id="A0A0A1M9A3"/>
<protein>
    <submittedName>
        <fullName evidence="3">Fibronectin-binding protein (FBP)</fullName>
    </submittedName>
</protein>
<dbReference type="InterPro" id="IPR032330">
    <property type="entry name" value="EF-G-binding_C"/>
</dbReference>
<gene>
    <name evidence="3" type="ORF">BN997_01770</name>
</gene>
<dbReference type="EMBL" id="CDGG01000001">
    <property type="protein sequence ID" value="CEI81915.1"/>
    <property type="molecule type" value="Genomic_DNA"/>
</dbReference>
<dbReference type="Gene3D" id="1.20.1280.250">
    <property type="match status" value="1"/>
</dbReference>
<dbReference type="Pfam" id="PF16571">
    <property type="entry name" value="FBP_C"/>
    <property type="match status" value="1"/>
</dbReference>
<dbReference type="CDD" id="cd16342">
    <property type="entry name" value="FusC_FusB"/>
    <property type="match status" value="1"/>
</dbReference>
<reference evidence="3 4" key="1">
    <citation type="submission" date="2014-11" db="EMBL/GenBank/DDBJ databases">
        <authorList>
            <person name="Urmite Genomes Urmite Genomes"/>
        </authorList>
    </citation>
    <scope>NUCLEOTIDE SEQUENCE [LARGE SCALE GENOMIC DNA]</scope>
    <source>
        <strain evidence="3 4">Oc5</strain>
    </source>
</reference>
<dbReference type="Proteomes" id="UP000040453">
    <property type="component" value="Unassembled WGS sequence"/>
</dbReference>
<evidence type="ECO:0000313" key="4">
    <source>
        <dbReference type="Proteomes" id="UP000040453"/>
    </source>
</evidence>
<sequence length="216" mass="24770">MGKQVIEPFLTVANYRFIEQQAHKILRALTTTKDKNVILAVRGIVKADVIDSFTWSEEEEKVIQPLIDITDRTEGEAFLEQLTSYIVPFKTVEASKLKSLFKKEKKLKLPTLEEMDFQHISYLAWDDPGKLRRYMVIEQDSGFKALKGTFTHPSTKGICALCNQHSDVVRLTTSVKGEVPGTFTKHYNYICADSQLCNQQVTDIEKVRTFFDRVTK</sequence>
<dbReference type="RefSeq" id="WP_042531369.1">
    <property type="nucleotide sequence ID" value="NZ_CDGG01000001.1"/>
</dbReference>
<name>A0A0A1M9A3_9BACI</name>
<dbReference type="InterPro" id="IPR010841">
    <property type="entry name" value="EF-G-binding_N"/>
</dbReference>
<dbReference type="Pfam" id="PF07299">
    <property type="entry name" value="EF-G-binding_N"/>
    <property type="match status" value="1"/>
</dbReference>
<accession>A0A0A1M9A3</accession>
<dbReference type="STRING" id="545501.BN997_01770"/>
<keyword evidence="4" id="KW-1185">Reference proteome</keyword>
<dbReference type="InterPro" id="IPR038344">
    <property type="entry name" value="EF-G_N_sf"/>
</dbReference>
<dbReference type="OrthoDB" id="1891078at2"/>
<feature type="domain" description="Elongation factor G-binding protein N-terminal" evidence="1">
    <location>
        <begin position="9"/>
        <end position="90"/>
    </location>
</feature>
<feature type="domain" description="Elongation factor G-binding protein C-terminal treble-clef zinc-finger" evidence="2">
    <location>
        <begin position="102"/>
        <end position="203"/>
    </location>
</feature>
<evidence type="ECO:0000313" key="3">
    <source>
        <dbReference type="EMBL" id="CEI81915.1"/>
    </source>
</evidence>
<organism evidence="3 4">
    <name type="scientific">Oceanobacillus oncorhynchi</name>
    <dbReference type="NCBI Taxonomy" id="545501"/>
    <lineage>
        <taxon>Bacteria</taxon>
        <taxon>Bacillati</taxon>
        <taxon>Bacillota</taxon>
        <taxon>Bacilli</taxon>
        <taxon>Bacillales</taxon>
        <taxon>Bacillaceae</taxon>
        <taxon>Oceanobacillus</taxon>
    </lineage>
</organism>
<proteinExistence type="predicted"/>